<dbReference type="InterPro" id="IPR036734">
    <property type="entry name" value="Neur_chan_lig-bd_sf"/>
</dbReference>
<evidence type="ECO:0008006" key="4">
    <source>
        <dbReference type="Google" id="ProtNLM"/>
    </source>
</evidence>
<dbReference type="InterPro" id="IPR038050">
    <property type="entry name" value="Neuro_actylchol_rec"/>
</dbReference>
<dbReference type="AlphaFoldDB" id="A0A5E8CKC3"/>
<evidence type="ECO:0000313" key="3">
    <source>
        <dbReference type="EMBL" id="VVU95646.1"/>
    </source>
</evidence>
<feature type="transmembrane region" description="Helical" evidence="2">
    <location>
        <begin position="269"/>
        <end position="290"/>
    </location>
</feature>
<feature type="transmembrane region" description="Helical" evidence="2">
    <location>
        <begin position="359"/>
        <end position="382"/>
    </location>
</feature>
<proteinExistence type="predicted"/>
<dbReference type="Gene3D" id="2.70.170.10">
    <property type="entry name" value="Neurotransmitter-gated ion-channel ligand-binding domain"/>
    <property type="match status" value="1"/>
</dbReference>
<reference evidence="3" key="1">
    <citation type="submission" date="2019-09" db="EMBL/GenBank/DDBJ databases">
        <authorList>
            <person name="Needham M D."/>
        </authorList>
    </citation>
    <scope>NUCLEOTIDE SEQUENCE</scope>
</reference>
<gene>
    <name evidence="3" type="ORF">CPAV1605_1399</name>
</gene>
<name>A0A5E8CKC3_9ZZZZ</name>
<protein>
    <recommendedName>
        <fullName evidence="4">Neurotransmitter-gated ion-channel ligand binding domain</fullName>
    </recommendedName>
</protein>
<accession>A0A5E8CKC3</accession>
<evidence type="ECO:0000256" key="1">
    <source>
        <dbReference type="ARBA" id="ARBA00004141"/>
    </source>
</evidence>
<keyword evidence="2" id="KW-1133">Transmembrane helix</keyword>
<feature type="transmembrane region" description="Helical" evidence="2">
    <location>
        <begin position="335"/>
        <end position="353"/>
    </location>
</feature>
<dbReference type="GO" id="GO:0005230">
    <property type="term" value="F:extracellular ligand-gated monoatomic ion channel activity"/>
    <property type="evidence" value="ECO:0007669"/>
    <property type="project" value="InterPro"/>
</dbReference>
<keyword evidence="2" id="KW-0472">Membrane</keyword>
<dbReference type="Gene3D" id="1.20.58.390">
    <property type="entry name" value="Neurotransmitter-gated ion-channel transmembrane domain"/>
    <property type="match status" value="1"/>
</dbReference>
<dbReference type="GO" id="GO:0016020">
    <property type="term" value="C:membrane"/>
    <property type="evidence" value="ECO:0007669"/>
    <property type="project" value="UniProtKB-SubCell"/>
</dbReference>
<keyword evidence="2" id="KW-0812">Transmembrane</keyword>
<evidence type="ECO:0000256" key="2">
    <source>
        <dbReference type="SAM" id="Phobius"/>
    </source>
</evidence>
<comment type="subcellular location">
    <subcellularLocation>
        <location evidence="1">Membrane</location>
        <topology evidence="1">Multi-pass membrane protein</topology>
    </subcellularLocation>
</comment>
<sequence>MFYEKIMWLTSKYGHKPRFKEFSLDKVQECQDYIDNFHIDTTKYTTTDETMVGICLSIGKIEEVDTNKQTIKASIEMKLRIRSSQFLELDKNKFNYLTQIEKIKKDAEPNFNIINAVDENLRYKYITIIDRDAGIIDYNYHYICTLFDEVDVHNFPFDWQSFRVIVLLSDNNNRYTSLGYMDDKKYLDDNNCLGNKVFNNNTFIPDWNIYGLNGGTDTLELERSCMGIEILGEDDNPRRLSFVGTIEEGDNYFDKKLFSGTFWIQRKPFYVISSIWLINFIIMLMGGLSFKIPEEDLNDRMTFDATLLLTLVAQKFSFQDSVPKVSYLTLYDKKLLFNFVNLLFLMAIQGYKILDGQIFWQQCIYLIPVLVGEIMFFSTGLFKNRQIMEKG</sequence>
<dbReference type="SUPFAM" id="SSF90112">
    <property type="entry name" value="Neurotransmitter-gated ion-channel transmembrane pore"/>
    <property type="match status" value="1"/>
</dbReference>
<dbReference type="EMBL" id="CABVLZ010000007">
    <property type="protein sequence ID" value="VVU95646.1"/>
    <property type="molecule type" value="Genomic_DNA"/>
</dbReference>
<organism evidence="3">
    <name type="scientific">seawater metagenome</name>
    <dbReference type="NCBI Taxonomy" id="1561972"/>
    <lineage>
        <taxon>unclassified sequences</taxon>
        <taxon>metagenomes</taxon>
        <taxon>ecological metagenomes</taxon>
    </lineage>
</organism>
<dbReference type="InterPro" id="IPR036719">
    <property type="entry name" value="Neuro-gated_channel_TM_sf"/>
</dbReference>